<evidence type="ECO:0000256" key="3">
    <source>
        <dbReference type="SAM" id="SignalP"/>
    </source>
</evidence>
<sequence>MSWGMRLACALVIATSTPCWAGDTPGVTSTKIKIGGIFPLSGPASSIGQTGQGVLAYVQSINDRGGINGRKIDYVMMDDAYSPPKAFEHARRLVESDEVAFMFSQLGTAGNSAVAKYLAAKRVPAIAIVTGASKFTNVREYPLTTTGLVSYDTEGKIYAKYLMRALPAAKYAILYQNDDLGRDYVNAFKSVLGADFDKRVVTASYEVTEPTVDSQVVALKSSGAQALFVAGTPKFAAQAIRRAAETGWKATIVINFPSSSVAGTLRPAGLENSIGVIVGTPNKDPNDQKWTDDEAVKAYRAFFERYLAGSDITNTSYLTGYQQGMVLEQILKQCGDDLSRENIIKQAKSLKNLDLPTALPGVRINTSESNNMIWTQLQLQRWNGSRWEQFGDILDARSE</sequence>
<keyword evidence="2 3" id="KW-0732">Signal</keyword>
<name>A0A0R3E6Z0_9BRAD</name>
<dbReference type="Proteomes" id="UP000051936">
    <property type="component" value="Unassembled WGS sequence"/>
</dbReference>
<comment type="caution">
    <text evidence="5">The sequence shown here is derived from an EMBL/GenBank/DDBJ whole genome shotgun (WGS) entry which is preliminary data.</text>
</comment>
<evidence type="ECO:0000313" key="6">
    <source>
        <dbReference type="Proteomes" id="UP000051936"/>
    </source>
</evidence>
<evidence type="ECO:0000259" key="4">
    <source>
        <dbReference type="Pfam" id="PF13458"/>
    </source>
</evidence>
<dbReference type="PANTHER" id="PTHR47235:SF1">
    <property type="entry name" value="BLR6548 PROTEIN"/>
    <property type="match status" value="1"/>
</dbReference>
<dbReference type="SUPFAM" id="SSF53822">
    <property type="entry name" value="Periplasmic binding protein-like I"/>
    <property type="match status" value="1"/>
</dbReference>
<organism evidence="5 6">
    <name type="scientific">Bradyrhizobium manausense</name>
    <dbReference type="NCBI Taxonomy" id="989370"/>
    <lineage>
        <taxon>Bacteria</taxon>
        <taxon>Pseudomonadati</taxon>
        <taxon>Pseudomonadota</taxon>
        <taxon>Alphaproteobacteria</taxon>
        <taxon>Hyphomicrobiales</taxon>
        <taxon>Nitrobacteraceae</taxon>
        <taxon>Bradyrhizobium</taxon>
    </lineage>
</organism>
<gene>
    <name evidence="5" type="ORF">AOQ71_07370</name>
</gene>
<dbReference type="PANTHER" id="PTHR47235">
    <property type="entry name" value="BLR6548 PROTEIN"/>
    <property type="match status" value="1"/>
</dbReference>
<dbReference type="AlphaFoldDB" id="A0A0R3E6Z0"/>
<dbReference type="Pfam" id="PF13458">
    <property type="entry name" value="Peripla_BP_6"/>
    <property type="match status" value="1"/>
</dbReference>
<comment type="similarity">
    <text evidence="1">Belongs to the leucine-binding protein family.</text>
</comment>
<dbReference type="STRING" id="989370.AOQ71_07370"/>
<feature type="domain" description="Leucine-binding protein" evidence="4">
    <location>
        <begin position="31"/>
        <end position="383"/>
    </location>
</feature>
<reference evidence="5 6" key="1">
    <citation type="submission" date="2015-09" db="EMBL/GenBank/DDBJ databases">
        <title>Draft Genome Sequence of Bradyrhizobium manausense Strain BR 3351T, a Novel Symbiotic Nitrogen-Fixing Alphaproteobacterium Isolated from Brazilian Amazon Rain Forest.</title>
        <authorList>
            <person name="De Araujo J.L."/>
            <person name="Zilli J.E."/>
        </authorList>
    </citation>
    <scope>NUCLEOTIDE SEQUENCE [LARGE SCALE GENOMIC DNA]</scope>
    <source>
        <strain evidence="5 6">BR3351</strain>
    </source>
</reference>
<dbReference type="EMBL" id="LJYG01000033">
    <property type="protein sequence ID" value="KRQ15860.1"/>
    <property type="molecule type" value="Genomic_DNA"/>
</dbReference>
<protein>
    <submittedName>
        <fullName evidence="5">Branched-chain amino acid ABC transporter substrate-binding protein</fullName>
    </submittedName>
</protein>
<dbReference type="RefSeq" id="WP_057743805.1">
    <property type="nucleotide sequence ID" value="NZ_LJYG01000033.1"/>
</dbReference>
<keyword evidence="6" id="KW-1185">Reference proteome</keyword>
<dbReference type="InterPro" id="IPR028082">
    <property type="entry name" value="Peripla_BP_I"/>
</dbReference>
<dbReference type="OrthoDB" id="9770729at2"/>
<dbReference type="CDD" id="cd06343">
    <property type="entry name" value="PBP1_ABC_ligand_binding-like"/>
    <property type="match status" value="1"/>
</dbReference>
<evidence type="ECO:0000256" key="1">
    <source>
        <dbReference type="ARBA" id="ARBA00010062"/>
    </source>
</evidence>
<evidence type="ECO:0000313" key="5">
    <source>
        <dbReference type="EMBL" id="KRQ15860.1"/>
    </source>
</evidence>
<dbReference type="InterPro" id="IPR028081">
    <property type="entry name" value="Leu-bd"/>
</dbReference>
<feature type="chain" id="PRO_5006436117" evidence="3">
    <location>
        <begin position="22"/>
        <end position="399"/>
    </location>
</feature>
<dbReference type="Gene3D" id="3.40.50.2300">
    <property type="match status" value="2"/>
</dbReference>
<accession>A0A0R3E6Z0</accession>
<proteinExistence type="inferred from homology"/>
<evidence type="ECO:0000256" key="2">
    <source>
        <dbReference type="ARBA" id="ARBA00022729"/>
    </source>
</evidence>
<feature type="signal peptide" evidence="3">
    <location>
        <begin position="1"/>
        <end position="21"/>
    </location>
</feature>